<reference evidence="3 4" key="1">
    <citation type="submission" date="2018-01" db="EMBL/GenBank/DDBJ databases">
        <title>The whole genome sequencing and assembly of Halobacillus litoralis ERB031 strain.</title>
        <authorList>
            <person name="Lee S.-J."/>
            <person name="Park M.-K."/>
            <person name="Kim J.-Y."/>
            <person name="Lee Y.-J."/>
            <person name="Yi H."/>
            <person name="Bahn Y.-S."/>
            <person name="Kim J.F."/>
            <person name="Lee D.-W."/>
        </authorList>
    </citation>
    <scope>NUCLEOTIDE SEQUENCE [LARGE SCALE GENOMIC DNA]</scope>
    <source>
        <strain evidence="3 4">ERB 031</strain>
    </source>
</reference>
<evidence type="ECO:0000259" key="2">
    <source>
        <dbReference type="Pfam" id="PF14285"/>
    </source>
</evidence>
<sequence length="298" mass="33599">MIKKTLFIVIMLLIAAGCASNQSTGENTTEDDVTKVLEQIFSGPDEKLTRFYEEDDYEGVFDYYTDHFESFFTEEYMNQAVNTNLLGGFHQKAYGNEVNMEIGNRSIEQSEDTENAYDFEMQIDVSNGQSAEISGRVNTNEEGKITRIHYIDTQSLMNAFDTAVETEEGLYEYDRSMLVSRTGDEAYQPMYPTVMPFEVDGVEIEPGIMEQKDTLLTFIFHAEKDETMELMTVKDGEITSQDLDTEEVSIGNQTGQYAGNEGGTQRLIWSDGSITYELKGEVEGLSKGDLITVAESFE</sequence>
<dbReference type="RefSeq" id="WP_128523043.1">
    <property type="nucleotide sequence ID" value="NZ_CP026118.1"/>
</dbReference>
<keyword evidence="1" id="KW-0732">Signal</keyword>
<dbReference type="PROSITE" id="PS51257">
    <property type="entry name" value="PROKAR_LIPOPROTEIN"/>
    <property type="match status" value="1"/>
</dbReference>
<evidence type="ECO:0000256" key="1">
    <source>
        <dbReference type="SAM" id="SignalP"/>
    </source>
</evidence>
<dbReference type="OrthoDB" id="2879848at2"/>
<gene>
    <name evidence="3" type="ORF">HLI_03195</name>
</gene>
<dbReference type="AlphaFoldDB" id="A0A410M995"/>
<proteinExistence type="predicted"/>
<dbReference type="InterPro" id="IPR025377">
    <property type="entry name" value="DUF4367"/>
</dbReference>
<protein>
    <submittedName>
        <fullName evidence="3">DUF4367 domain-containing protein</fullName>
    </submittedName>
</protein>
<evidence type="ECO:0000313" key="3">
    <source>
        <dbReference type="EMBL" id="QAS51289.1"/>
    </source>
</evidence>
<evidence type="ECO:0000313" key="4">
    <source>
        <dbReference type="Proteomes" id="UP000287756"/>
    </source>
</evidence>
<dbReference type="Pfam" id="PF14285">
    <property type="entry name" value="DUF4367"/>
    <property type="match status" value="1"/>
</dbReference>
<organism evidence="3 4">
    <name type="scientific">Halobacillus litoralis</name>
    <dbReference type="NCBI Taxonomy" id="45668"/>
    <lineage>
        <taxon>Bacteria</taxon>
        <taxon>Bacillati</taxon>
        <taxon>Bacillota</taxon>
        <taxon>Bacilli</taxon>
        <taxon>Bacillales</taxon>
        <taxon>Bacillaceae</taxon>
        <taxon>Halobacillus</taxon>
    </lineage>
</organism>
<feature type="chain" id="PRO_5019537774" evidence="1">
    <location>
        <begin position="22"/>
        <end position="298"/>
    </location>
</feature>
<name>A0A410M995_9BACI</name>
<dbReference type="KEGG" id="hli:HLI_03195"/>
<accession>A0A410M995</accession>
<dbReference type="EMBL" id="CP026118">
    <property type="protein sequence ID" value="QAS51289.1"/>
    <property type="molecule type" value="Genomic_DNA"/>
</dbReference>
<feature type="domain" description="DUF4367" evidence="2">
    <location>
        <begin position="237"/>
        <end position="296"/>
    </location>
</feature>
<feature type="signal peptide" evidence="1">
    <location>
        <begin position="1"/>
        <end position="21"/>
    </location>
</feature>
<dbReference type="Proteomes" id="UP000287756">
    <property type="component" value="Chromosome"/>
</dbReference>